<evidence type="ECO:0000256" key="2">
    <source>
        <dbReference type="ARBA" id="ARBA00010855"/>
    </source>
</evidence>
<keyword evidence="8" id="KW-0804">Transcription</keyword>
<dbReference type="AlphaFoldDB" id="A0A4Z1PDJ5"/>
<dbReference type="Gene3D" id="4.10.240.10">
    <property type="entry name" value="Zn(2)-C6 fungal-type DNA-binding domain"/>
    <property type="match status" value="1"/>
</dbReference>
<feature type="region of interest" description="Disordered" evidence="10">
    <location>
        <begin position="362"/>
        <end position="429"/>
    </location>
</feature>
<dbReference type="Pfam" id="PF24990">
    <property type="entry name" value="PAS_13"/>
    <property type="match status" value="1"/>
</dbReference>
<feature type="compositionally biased region" description="Low complexity" evidence="10">
    <location>
        <begin position="388"/>
        <end position="399"/>
    </location>
</feature>
<evidence type="ECO:0000256" key="9">
    <source>
        <dbReference type="ARBA" id="ARBA00023242"/>
    </source>
</evidence>
<dbReference type="GO" id="GO:0000977">
    <property type="term" value="F:RNA polymerase II transcription regulatory region sequence-specific DNA binding"/>
    <property type="evidence" value="ECO:0007669"/>
    <property type="project" value="TreeGrafter"/>
</dbReference>
<feature type="region of interest" description="Disordered" evidence="10">
    <location>
        <begin position="1"/>
        <end position="66"/>
    </location>
</feature>
<dbReference type="InterPro" id="IPR001138">
    <property type="entry name" value="Zn2Cys6_DnaBD"/>
</dbReference>
<feature type="region of interest" description="Disordered" evidence="10">
    <location>
        <begin position="138"/>
        <end position="158"/>
    </location>
</feature>
<keyword evidence="5" id="KW-0862">Zinc</keyword>
<evidence type="ECO:0000256" key="4">
    <source>
        <dbReference type="ARBA" id="ARBA00022723"/>
    </source>
</evidence>
<organism evidence="12 13">
    <name type="scientific">Venturia nashicola</name>
    <dbReference type="NCBI Taxonomy" id="86259"/>
    <lineage>
        <taxon>Eukaryota</taxon>
        <taxon>Fungi</taxon>
        <taxon>Dikarya</taxon>
        <taxon>Ascomycota</taxon>
        <taxon>Pezizomycotina</taxon>
        <taxon>Dothideomycetes</taxon>
        <taxon>Pleosporomycetidae</taxon>
        <taxon>Venturiales</taxon>
        <taxon>Venturiaceae</taxon>
        <taxon>Venturia</taxon>
    </lineage>
</organism>
<feature type="compositionally biased region" description="Polar residues" evidence="10">
    <location>
        <begin position="577"/>
        <end position="589"/>
    </location>
</feature>
<feature type="compositionally biased region" description="Low complexity" evidence="10">
    <location>
        <begin position="362"/>
        <end position="371"/>
    </location>
</feature>
<feature type="region of interest" description="Disordered" evidence="10">
    <location>
        <begin position="549"/>
        <end position="589"/>
    </location>
</feature>
<dbReference type="GO" id="GO:0000981">
    <property type="term" value="F:DNA-binding transcription factor activity, RNA polymerase II-specific"/>
    <property type="evidence" value="ECO:0007669"/>
    <property type="project" value="InterPro"/>
</dbReference>
<accession>A0A4Z1PDJ5</accession>
<dbReference type="Proteomes" id="UP000298493">
    <property type="component" value="Unassembled WGS sequence"/>
</dbReference>
<dbReference type="GO" id="GO:0006094">
    <property type="term" value="P:gluconeogenesis"/>
    <property type="evidence" value="ECO:0007669"/>
    <property type="project" value="UniProtKB-KW"/>
</dbReference>
<dbReference type="SMART" id="SM00066">
    <property type="entry name" value="GAL4"/>
    <property type="match status" value="1"/>
</dbReference>
<feature type="domain" description="Zn(2)-C6 fungal-type" evidence="11">
    <location>
        <begin position="72"/>
        <end position="101"/>
    </location>
</feature>
<dbReference type="STRING" id="86259.A0A4Z1PDJ5"/>
<keyword evidence="3" id="KW-0312">Gluconeogenesis</keyword>
<evidence type="ECO:0000256" key="6">
    <source>
        <dbReference type="ARBA" id="ARBA00023015"/>
    </source>
</evidence>
<feature type="compositionally biased region" description="Low complexity" evidence="10">
    <location>
        <begin position="39"/>
        <end position="56"/>
    </location>
</feature>
<evidence type="ECO:0000256" key="1">
    <source>
        <dbReference type="ARBA" id="ARBA00004123"/>
    </source>
</evidence>
<dbReference type="PANTHER" id="PTHR47659:SF1">
    <property type="entry name" value="TRANSCRIPTION ACTIVATOR OF GLUCONEOGENESIS ERT1"/>
    <property type="match status" value="1"/>
</dbReference>
<evidence type="ECO:0000256" key="7">
    <source>
        <dbReference type="ARBA" id="ARBA00023125"/>
    </source>
</evidence>
<feature type="region of interest" description="Disordered" evidence="10">
    <location>
        <begin position="640"/>
        <end position="666"/>
    </location>
</feature>
<protein>
    <recommendedName>
        <fullName evidence="11">Zn(2)-C6 fungal-type domain-containing protein</fullName>
    </recommendedName>
</protein>
<dbReference type="InterPro" id="IPR056751">
    <property type="entry name" value="PAS_13"/>
</dbReference>
<evidence type="ECO:0000256" key="10">
    <source>
        <dbReference type="SAM" id="MobiDB-lite"/>
    </source>
</evidence>
<name>A0A4Z1PDJ5_9PEZI</name>
<dbReference type="GO" id="GO:0008270">
    <property type="term" value="F:zinc ion binding"/>
    <property type="evidence" value="ECO:0007669"/>
    <property type="project" value="InterPro"/>
</dbReference>
<proteinExistence type="inferred from homology"/>
<dbReference type="InterPro" id="IPR050335">
    <property type="entry name" value="ERT1_acuK_gluconeogen_tf"/>
</dbReference>
<comment type="similarity">
    <text evidence="2">Belongs to the ERT1/acuK family.</text>
</comment>
<keyword evidence="13" id="KW-1185">Reference proteome</keyword>
<sequence length="715" mass="77629">MSSDAEDASSDPNFNGEHDDLDNMADSPKGDALAQKTESNASASSDQQNNTNGQKPNPKDPLRPRRKKARRACFACQRAHLTCGDERPCQRCIKRGLQEACHDGVRKKAKYLHDAPPEALVPPGMGGYHHPYINGTKASSVSSASGVPMTESSTAHTQIPSQYVQAQSPSLDMYTQNTQSQMLPPLQAHANASITFTQPPASPGYVQTHEQLTPTMGHSMPSASPNMNQYGGGLAFDPSDPALFNFDIASLNFGNQYGAMEFGMLNHMSSTANNGNQSQNEIHQMNQTPAYSLNNYGDNSIMFGQDALLNADWQSNHSRADSTSGLLSTPNNTPIVTAIDRPNGLDNFTNAYAIGNGPSSFASASPATSVAGQDGPSGDNPSSPALFAAPQVSAPSASPLFNRSKAQPVQPPDLYPQETGKRKRPSNADELYHSVTKPYGYTAGFHRLFQFISQRFNSERRLRIAKAVSAVRPSLITFSQCLTDKDLVFMELSVQRKLHEYIDFINAYGTPTVITRRDGAILAASKEFTILTGWSKNVLTGKEPNLNINVGGASGPSTMPNSGSRTRLSSAVEDRNANQPSSGDLRNNNATSQLQPALMAEILDQDSVVQFYEDYSQLAFGDPRGYGIRRGKLLKYKTKEDAEDSEVSTGHKRKRSASIKGEAGAKLEDGRISGEQGINQLGQKEGMVDVMYCWNVRRDVFEVPMLIVMNFLPLI</sequence>
<evidence type="ECO:0000313" key="12">
    <source>
        <dbReference type="EMBL" id="TID20740.1"/>
    </source>
</evidence>
<comment type="subcellular location">
    <subcellularLocation>
        <location evidence="1">Nucleus</location>
    </subcellularLocation>
</comment>
<dbReference type="SUPFAM" id="SSF57701">
    <property type="entry name" value="Zn2/Cys6 DNA-binding domain"/>
    <property type="match status" value="1"/>
</dbReference>
<keyword evidence="9" id="KW-0539">Nucleus</keyword>
<reference evidence="12 13" key="1">
    <citation type="submission" date="2019-04" db="EMBL/GenBank/DDBJ databases">
        <title>High contiguity whole genome sequence and gene annotation resource for two Venturia nashicola isolates.</title>
        <authorList>
            <person name="Prokchorchik M."/>
            <person name="Won K."/>
            <person name="Lee Y."/>
            <person name="Choi E.D."/>
            <person name="Segonzac C."/>
            <person name="Sohn K.H."/>
        </authorList>
    </citation>
    <scope>NUCLEOTIDE SEQUENCE [LARGE SCALE GENOMIC DNA]</scope>
    <source>
        <strain evidence="12 13">PRI2</strain>
    </source>
</reference>
<dbReference type="PANTHER" id="PTHR47659">
    <property type="entry name" value="ZN(II)2CYS6 TRANSCRIPTION FACTOR (EUROFUNG)-RELATED"/>
    <property type="match status" value="1"/>
</dbReference>
<feature type="compositionally biased region" description="Polar residues" evidence="10">
    <location>
        <begin position="555"/>
        <end position="569"/>
    </location>
</feature>
<evidence type="ECO:0000256" key="8">
    <source>
        <dbReference type="ARBA" id="ARBA00023163"/>
    </source>
</evidence>
<dbReference type="PROSITE" id="PS50048">
    <property type="entry name" value="ZN2_CY6_FUNGAL_2"/>
    <property type="match status" value="1"/>
</dbReference>
<gene>
    <name evidence="12" type="ORF">E6O75_ATG05504</name>
</gene>
<evidence type="ECO:0000256" key="3">
    <source>
        <dbReference type="ARBA" id="ARBA00022432"/>
    </source>
</evidence>
<dbReference type="InterPro" id="IPR036864">
    <property type="entry name" value="Zn2-C6_fun-type_DNA-bd_sf"/>
</dbReference>
<dbReference type="GO" id="GO:0009267">
    <property type="term" value="P:cellular response to starvation"/>
    <property type="evidence" value="ECO:0007669"/>
    <property type="project" value="TreeGrafter"/>
</dbReference>
<dbReference type="CDD" id="cd00067">
    <property type="entry name" value="GAL4"/>
    <property type="match status" value="1"/>
</dbReference>
<comment type="caution">
    <text evidence="12">The sequence shown here is derived from an EMBL/GenBank/DDBJ whole genome shotgun (WGS) entry which is preliminary data.</text>
</comment>
<keyword evidence="6" id="KW-0805">Transcription regulation</keyword>
<keyword evidence="4" id="KW-0479">Metal-binding</keyword>
<keyword evidence="7" id="KW-0238">DNA-binding</keyword>
<dbReference type="GO" id="GO:0005634">
    <property type="term" value="C:nucleus"/>
    <property type="evidence" value="ECO:0007669"/>
    <property type="project" value="UniProtKB-SubCell"/>
</dbReference>
<dbReference type="EMBL" id="SNSC02000010">
    <property type="protein sequence ID" value="TID20740.1"/>
    <property type="molecule type" value="Genomic_DNA"/>
</dbReference>
<evidence type="ECO:0000256" key="5">
    <source>
        <dbReference type="ARBA" id="ARBA00022833"/>
    </source>
</evidence>
<evidence type="ECO:0000259" key="11">
    <source>
        <dbReference type="PROSITE" id="PS50048"/>
    </source>
</evidence>
<evidence type="ECO:0000313" key="13">
    <source>
        <dbReference type="Proteomes" id="UP000298493"/>
    </source>
</evidence>